<proteinExistence type="predicted"/>
<protein>
    <submittedName>
        <fullName evidence="1">Crossover junction endodeoxyribonuclease RuvC</fullName>
        <ecNumber evidence="1">3.1.21.10</ecNumber>
    </submittedName>
</protein>
<dbReference type="RefSeq" id="WP_307149531.1">
    <property type="nucleotide sequence ID" value="NZ_JAUSTU010000004.1"/>
</dbReference>
<dbReference type="SUPFAM" id="SSF53098">
    <property type="entry name" value="Ribonuclease H-like"/>
    <property type="match status" value="1"/>
</dbReference>
<evidence type="ECO:0000313" key="1">
    <source>
        <dbReference type="EMBL" id="MDQ0154954.1"/>
    </source>
</evidence>
<dbReference type="EMBL" id="JAUSTU010000004">
    <property type="protein sequence ID" value="MDQ0154954.1"/>
    <property type="molecule type" value="Genomic_DNA"/>
</dbReference>
<dbReference type="InterPro" id="IPR012337">
    <property type="entry name" value="RNaseH-like_sf"/>
</dbReference>
<dbReference type="Proteomes" id="UP001231362">
    <property type="component" value="Unassembled WGS sequence"/>
</dbReference>
<comment type="caution">
    <text evidence="1">The sequence shown here is derived from an EMBL/GenBank/DDBJ whole genome shotgun (WGS) entry which is preliminary data.</text>
</comment>
<evidence type="ECO:0000313" key="2">
    <source>
        <dbReference type="Proteomes" id="UP001231362"/>
    </source>
</evidence>
<name>A0ABT9V1Y6_9BACL</name>
<accession>A0ABT9V1Y6</accession>
<dbReference type="EC" id="3.1.21.10" evidence="1"/>
<dbReference type="GO" id="GO:0008821">
    <property type="term" value="F:crossover junction DNA endonuclease activity"/>
    <property type="evidence" value="ECO:0007669"/>
    <property type="project" value="UniProtKB-EC"/>
</dbReference>
<dbReference type="InterPro" id="IPR036397">
    <property type="entry name" value="RNaseH_sf"/>
</dbReference>
<gene>
    <name evidence="1" type="ORF">J2S07_001258</name>
</gene>
<sequence length="170" mass="18620">MRILGIDTSFASPGMAVIEVKNGKAKLIAASHVKTNGKYAKHGDEARNRMIYSWTLLFCREHYPFDVVVREKFNSPSVDITRKVFGAWREMDSALATLGYDGTPETATPGQWMKVVVGKGKPSKEEIETAVKGFIGDVEFATSGKGGTYDESDAAGLALWWAIKEGLIKT</sequence>
<dbReference type="Gene3D" id="3.30.420.10">
    <property type="entry name" value="Ribonuclease H-like superfamily/Ribonuclease H"/>
    <property type="match status" value="1"/>
</dbReference>
<keyword evidence="1" id="KW-0378">Hydrolase</keyword>
<reference evidence="1 2" key="1">
    <citation type="submission" date="2023-07" db="EMBL/GenBank/DDBJ databases">
        <title>Genomic Encyclopedia of Type Strains, Phase IV (KMG-IV): sequencing the most valuable type-strain genomes for metagenomic binning, comparative biology and taxonomic classification.</title>
        <authorList>
            <person name="Goeker M."/>
        </authorList>
    </citation>
    <scope>NUCLEOTIDE SEQUENCE [LARGE SCALE GENOMIC DNA]</scope>
    <source>
        <strain evidence="1 2">DSM 23948</strain>
    </source>
</reference>
<organism evidence="1 2">
    <name type="scientific">Anoxybacillus andreesenii</name>
    <dbReference type="NCBI Taxonomy" id="1325932"/>
    <lineage>
        <taxon>Bacteria</taxon>
        <taxon>Bacillati</taxon>
        <taxon>Bacillota</taxon>
        <taxon>Bacilli</taxon>
        <taxon>Bacillales</taxon>
        <taxon>Anoxybacillaceae</taxon>
        <taxon>Anoxybacillus</taxon>
    </lineage>
</organism>
<keyword evidence="2" id="KW-1185">Reference proteome</keyword>